<protein>
    <recommendedName>
        <fullName evidence="3">PTS sugar transporter subunit IIBC</fullName>
    </recommendedName>
</protein>
<dbReference type="Proteomes" id="UP000192610">
    <property type="component" value="Unassembled WGS sequence"/>
</dbReference>
<accession>A0A1V9F8E9</accession>
<dbReference type="EMBL" id="LVXG01000003">
    <property type="protein sequence ID" value="OQP54542.1"/>
    <property type="molecule type" value="Genomic_DNA"/>
</dbReference>
<name>A0A1V9F8E9_9BACT</name>
<organism evidence="1 2">
    <name type="scientific">Niastella yeongjuensis</name>
    <dbReference type="NCBI Taxonomy" id="354355"/>
    <lineage>
        <taxon>Bacteria</taxon>
        <taxon>Pseudomonadati</taxon>
        <taxon>Bacteroidota</taxon>
        <taxon>Chitinophagia</taxon>
        <taxon>Chitinophagales</taxon>
        <taxon>Chitinophagaceae</taxon>
        <taxon>Niastella</taxon>
    </lineage>
</organism>
<evidence type="ECO:0008006" key="3">
    <source>
        <dbReference type="Google" id="ProtNLM"/>
    </source>
</evidence>
<evidence type="ECO:0000313" key="1">
    <source>
        <dbReference type="EMBL" id="OQP54542.1"/>
    </source>
</evidence>
<keyword evidence="2" id="KW-1185">Reference proteome</keyword>
<reference evidence="2" key="1">
    <citation type="submission" date="2016-04" db="EMBL/GenBank/DDBJ databases">
        <authorList>
            <person name="Chen L."/>
            <person name="Zhuang W."/>
            <person name="Wang G."/>
        </authorList>
    </citation>
    <scope>NUCLEOTIDE SEQUENCE [LARGE SCALE GENOMIC DNA]</scope>
    <source>
        <strain evidence="2">17621</strain>
    </source>
</reference>
<comment type="caution">
    <text evidence="1">The sequence shown here is derived from an EMBL/GenBank/DDBJ whole genome shotgun (WGS) entry which is preliminary data.</text>
</comment>
<dbReference type="AlphaFoldDB" id="A0A1V9F8E9"/>
<proteinExistence type="predicted"/>
<evidence type="ECO:0000313" key="2">
    <source>
        <dbReference type="Proteomes" id="UP000192610"/>
    </source>
</evidence>
<sequence length="67" mass="7832">MNQLHENSRNFSIKKVSIDRAMKVLGQNGIHVNREIAEIILDFLYVIAKTYKTQKRYASDSEHEPNK</sequence>
<gene>
    <name evidence="1" type="ORF">A4H97_21470</name>
</gene>